<dbReference type="EMBL" id="CP000828">
    <property type="protein sequence ID" value="ABW28859.1"/>
    <property type="molecule type" value="Genomic_DNA"/>
</dbReference>
<dbReference type="AlphaFoldDB" id="B0C720"/>
<dbReference type="STRING" id="329726.AM1_3874"/>
<reference evidence="1 2" key="1">
    <citation type="journal article" date="2008" name="Proc. Natl. Acad. Sci. U.S.A.">
        <title>Niche adaptation and genome expansion in the chlorophyll d-producing cyanobacterium Acaryochloris marina.</title>
        <authorList>
            <person name="Swingley W.D."/>
            <person name="Chen M."/>
            <person name="Cheung P.C."/>
            <person name="Conrad A.L."/>
            <person name="Dejesa L.C."/>
            <person name="Hao J."/>
            <person name="Honchak B.M."/>
            <person name="Karbach L.E."/>
            <person name="Kurdoglu A."/>
            <person name="Lahiri S."/>
            <person name="Mastrian S.D."/>
            <person name="Miyashita H."/>
            <person name="Page L."/>
            <person name="Ramakrishna P."/>
            <person name="Satoh S."/>
            <person name="Sattley W.M."/>
            <person name="Shimada Y."/>
            <person name="Taylor H.L."/>
            <person name="Tomo T."/>
            <person name="Tsuchiya T."/>
            <person name="Wang Z.T."/>
            <person name="Raymond J."/>
            <person name="Mimuro M."/>
            <person name="Blankenship R.E."/>
            <person name="Touchman J.W."/>
        </authorList>
    </citation>
    <scope>NUCLEOTIDE SEQUENCE [LARGE SCALE GENOMIC DNA]</scope>
    <source>
        <strain evidence="2">MBIC 11017</strain>
    </source>
</reference>
<evidence type="ECO:0000313" key="2">
    <source>
        <dbReference type="Proteomes" id="UP000000268"/>
    </source>
</evidence>
<dbReference type="Proteomes" id="UP000000268">
    <property type="component" value="Chromosome"/>
</dbReference>
<dbReference type="KEGG" id="amr:AM1_3874"/>
<accession>B0C720</accession>
<keyword evidence="2" id="KW-1185">Reference proteome</keyword>
<dbReference type="HOGENOM" id="CLU_3194728_0_0_3"/>
<gene>
    <name evidence="1" type="ordered locus">AM1_3874</name>
</gene>
<proteinExistence type="predicted"/>
<organism evidence="1 2">
    <name type="scientific">Acaryochloris marina (strain MBIC 11017)</name>
    <dbReference type="NCBI Taxonomy" id="329726"/>
    <lineage>
        <taxon>Bacteria</taxon>
        <taxon>Bacillati</taxon>
        <taxon>Cyanobacteriota</taxon>
        <taxon>Cyanophyceae</taxon>
        <taxon>Acaryochloridales</taxon>
        <taxon>Acaryochloridaceae</taxon>
        <taxon>Acaryochloris</taxon>
    </lineage>
</organism>
<name>B0C720_ACAM1</name>
<evidence type="ECO:0000313" key="1">
    <source>
        <dbReference type="EMBL" id="ABW28859.1"/>
    </source>
</evidence>
<sequence>MSQMRACTWNPPYELEAEPLYQPHLVLGTADDLFADPPINTQPFL</sequence>
<protein>
    <submittedName>
        <fullName evidence="1">Uncharacterized protein</fullName>
    </submittedName>
</protein>